<dbReference type="Proteomes" id="UP001447857">
    <property type="component" value="Chromosome"/>
</dbReference>
<evidence type="ECO:0000256" key="1">
    <source>
        <dbReference type="SAM" id="SignalP"/>
    </source>
</evidence>
<evidence type="ECO:0000313" key="2">
    <source>
        <dbReference type="EMBL" id="WXK47875.1"/>
    </source>
</evidence>
<evidence type="ECO:0000313" key="3">
    <source>
        <dbReference type="Proteomes" id="UP001447857"/>
    </source>
</evidence>
<organism evidence="2 3">
    <name type="scientific">Flavobacterium ginsenosidimutans</name>
    <dbReference type="NCBI Taxonomy" id="687844"/>
    <lineage>
        <taxon>Bacteria</taxon>
        <taxon>Pseudomonadati</taxon>
        <taxon>Bacteroidota</taxon>
        <taxon>Flavobacteriia</taxon>
        <taxon>Flavobacteriales</taxon>
        <taxon>Flavobacteriaceae</taxon>
        <taxon>Flavobacterium</taxon>
    </lineage>
</organism>
<evidence type="ECO:0008006" key="4">
    <source>
        <dbReference type="Google" id="ProtNLM"/>
    </source>
</evidence>
<dbReference type="EMBL" id="CP147988">
    <property type="protein sequence ID" value="WXK47875.1"/>
    <property type="molecule type" value="Genomic_DNA"/>
</dbReference>
<protein>
    <recommendedName>
        <fullName evidence="4">SprB repeat-containing protein</fullName>
    </recommendedName>
</protein>
<proteinExistence type="predicted"/>
<accession>A0ABZ2Q112</accession>
<sequence length="388" mass="42560">MRTKLLSVLFLFFGLIQFSNAQATKYGMLVRTTLDPFQGWNGSHAGNLSITIGSKSVTEGSNTTDDVVVAYTFFYITDNPTKIVCSSRTAGNKDGSDCTLSKTIAYDPNTFDSDFFGGCIGDADMMGIYLPQPVNTNYCKNDMITLTRGWNWQYRYDSGAWTDFPSTYQAKRSISFNMATLGGSDGKNKLQIRTGYGTSFTDEIIYDIIPCPPGLVGLPDTKATTCINKNDGQLVLTYDRDLVANEKFLFTFFKQPGNITVGFSDYSIDAVNRKLSFTDVPAGDYSFKYQTFIGAQETSTNPSPDPTFKIPLPEALTFQVTDLQPLCNNEQGKIIITASGGTGTYFYKIDSGSEVQFTSSTGEINVSAGEHSIKVRDTNSCIDLSANQ</sequence>
<name>A0ABZ2Q112_9FLAO</name>
<gene>
    <name evidence="2" type="ORF">V6624_12685</name>
</gene>
<feature type="signal peptide" evidence="1">
    <location>
        <begin position="1"/>
        <end position="21"/>
    </location>
</feature>
<keyword evidence="3" id="KW-1185">Reference proteome</keyword>
<dbReference type="RefSeq" id="WP_338838738.1">
    <property type="nucleotide sequence ID" value="NZ_CP147988.1"/>
</dbReference>
<reference evidence="2 3" key="1">
    <citation type="submission" date="2024-02" db="EMBL/GenBank/DDBJ databases">
        <title>complete genome of Flavobacterium ginsenosidimutans Str. YTB16.</title>
        <authorList>
            <person name="Wang Q."/>
        </authorList>
    </citation>
    <scope>NUCLEOTIDE SEQUENCE [LARGE SCALE GENOMIC DNA]</scope>
    <source>
        <strain evidence="2 3">YTB16</strain>
    </source>
</reference>
<feature type="chain" id="PRO_5045388723" description="SprB repeat-containing protein" evidence="1">
    <location>
        <begin position="22"/>
        <end position="388"/>
    </location>
</feature>
<keyword evidence="1" id="KW-0732">Signal</keyword>